<feature type="domain" description="Polysaccharide biosynthesis protein CapD-like" evidence="3">
    <location>
        <begin position="299"/>
        <end position="572"/>
    </location>
</feature>
<evidence type="ECO:0000313" key="5">
    <source>
        <dbReference type="Proteomes" id="UP001219605"/>
    </source>
</evidence>
<dbReference type="InterPro" id="IPR029063">
    <property type="entry name" value="SAM-dependent_MTases_sf"/>
</dbReference>
<dbReference type="InterPro" id="IPR051203">
    <property type="entry name" value="Polysaccharide_Synthase-Rel"/>
</dbReference>
<feature type="transmembrane region" description="Helical" evidence="2">
    <location>
        <begin position="121"/>
        <end position="142"/>
    </location>
</feature>
<dbReference type="SUPFAM" id="SSF51735">
    <property type="entry name" value="NAD(P)-binding Rossmann-fold domains"/>
    <property type="match status" value="1"/>
</dbReference>
<dbReference type="EMBL" id="CP118615">
    <property type="protein sequence ID" value="WDZ83071.1"/>
    <property type="molecule type" value="Genomic_DNA"/>
</dbReference>
<dbReference type="InterPro" id="IPR036291">
    <property type="entry name" value="NAD(P)-bd_dom_sf"/>
</dbReference>
<keyword evidence="2" id="KW-1133">Transmembrane helix</keyword>
<dbReference type="Pfam" id="PF02719">
    <property type="entry name" value="Polysacc_synt_2"/>
    <property type="match status" value="1"/>
</dbReference>
<evidence type="ECO:0000259" key="3">
    <source>
        <dbReference type="Pfam" id="PF02719"/>
    </source>
</evidence>
<proteinExistence type="inferred from homology"/>
<dbReference type="PANTHER" id="PTHR43318:SF1">
    <property type="entry name" value="POLYSACCHARIDE BIOSYNTHESIS PROTEIN EPSC-RELATED"/>
    <property type="match status" value="1"/>
</dbReference>
<gene>
    <name evidence="4" type="ORF">PVK37_21705</name>
</gene>
<keyword evidence="5" id="KW-1185">Reference proteome</keyword>
<dbReference type="CDD" id="cd05237">
    <property type="entry name" value="UDP_invert_4-6DH_SDR_e"/>
    <property type="match status" value="1"/>
</dbReference>
<keyword evidence="2" id="KW-0472">Membrane</keyword>
<comment type="similarity">
    <text evidence="1">Belongs to the polysaccharide synthase family.</text>
</comment>
<protein>
    <submittedName>
        <fullName evidence="4">Polysaccharide biosynthesis protein</fullName>
    </submittedName>
</protein>
<sequence>MDHASSAVPGRATPPRDWVTRRAATVSLLILDLVAWCGGFMAAAWTRFEFDLTARQAGVVLGGALVCAVLHAGISQCWITARGRHPVGSADEAWTVAATVSLATVTMLATLLPMVERPLPASTPMLGGALALLVMVSVRAGYRHHRDRRDRPVRSATRTLVYGVDAASERLVRALLGDPRSRYLPVGLLDDDPEKHTLRLHGLRVLGGRTEIQETVRRTRAQTVILSIGDSDPELLRDVRRRTLEAGAEFKVLPPVRELLERPVAVTDVRDLQLTDLLGRAHRAAELTVERGGLAGRRVLVTGAGGSIGAELCRQIARYDPGELMMLDRDESALHALQMSLYGRALLDGPELILADIRDAEGIARIVADRRPDVVFHAAALKHLTLLQRHPGEAVQTNVLGTLAVLEACRDVARFVNISTDKAARPISVLGYSKRVTERLTAHYAHHTDNAFLSVRFGNVLSSRGSVLGAFRAQLEAGRPVTVTHPDVTRYFMTVQEAVHLVLQAASIGRGGEALVLDMGEPVRIADVARRLAAEAARPTEIVFTGLRPGEKLHEDLFGVDETDTRPLHPLISHVTVPALDPDEVRGLDPYADPADVIKWLEGLCSQPGTLPALPLPR</sequence>
<feature type="transmembrane region" description="Helical" evidence="2">
    <location>
        <begin position="57"/>
        <end position="81"/>
    </location>
</feature>
<name>A0ABY7ZJX7_9ACTN</name>
<dbReference type="Proteomes" id="UP001219605">
    <property type="component" value="Chromosome"/>
</dbReference>
<evidence type="ECO:0000313" key="4">
    <source>
        <dbReference type="EMBL" id="WDZ83071.1"/>
    </source>
</evidence>
<dbReference type="SUPFAM" id="SSF53335">
    <property type="entry name" value="S-adenosyl-L-methionine-dependent methyltransferases"/>
    <property type="match status" value="1"/>
</dbReference>
<reference evidence="4 5" key="1">
    <citation type="submission" date="2023-02" db="EMBL/GenBank/DDBJ databases">
        <authorList>
            <person name="Mo P."/>
        </authorList>
    </citation>
    <scope>NUCLEOTIDE SEQUENCE [LARGE SCALE GENOMIC DNA]</scope>
    <source>
        <strain evidence="4 5">HUAS 3</strain>
    </source>
</reference>
<accession>A0ABY7ZJX7</accession>
<feature type="transmembrane region" description="Helical" evidence="2">
    <location>
        <begin position="26"/>
        <end position="45"/>
    </location>
</feature>
<dbReference type="Gene3D" id="3.40.50.720">
    <property type="entry name" value="NAD(P)-binding Rossmann-like Domain"/>
    <property type="match status" value="2"/>
</dbReference>
<keyword evidence="2" id="KW-0812">Transmembrane</keyword>
<feature type="transmembrane region" description="Helical" evidence="2">
    <location>
        <begin position="93"/>
        <end position="115"/>
    </location>
</feature>
<dbReference type="PANTHER" id="PTHR43318">
    <property type="entry name" value="UDP-N-ACETYLGLUCOSAMINE 4,6-DEHYDRATASE"/>
    <property type="match status" value="1"/>
</dbReference>
<organism evidence="4 5">
    <name type="scientific">Micromonospora cathayae</name>
    <dbReference type="NCBI Taxonomy" id="3028804"/>
    <lineage>
        <taxon>Bacteria</taxon>
        <taxon>Bacillati</taxon>
        <taxon>Actinomycetota</taxon>
        <taxon>Actinomycetes</taxon>
        <taxon>Micromonosporales</taxon>
        <taxon>Micromonosporaceae</taxon>
        <taxon>Micromonospora</taxon>
    </lineage>
</organism>
<dbReference type="InterPro" id="IPR003869">
    <property type="entry name" value="Polysac_CapD-like"/>
</dbReference>
<evidence type="ECO:0000256" key="1">
    <source>
        <dbReference type="ARBA" id="ARBA00007430"/>
    </source>
</evidence>
<evidence type="ECO:0000256" key="2">
    <source>
        <dbReference type="SAM" id="Phobius"/>
    </source>
</evidence>
<dbReference type="RefSeq" id="WP_275029465.1">
    <property type="nucleotide sequence ID" value="NZ_CP118615.1"/>
</dbReference>